<dbReference type="InterPro" id="IPR015813">
    <property type="entry name" value="Pyrv/PenolPyrv_kinase-like_dom"/>
</dbReference>
<evidence type="ECO:0000256" key="2">
    <source>
        <dbReference type="ARBA" id="ARBA00001946"/>
    </source>
</evidence>
<dbReference type="RefSeq" id="WP_277938639.1">
    <property type="nucleotide sequence ID" value="NZ_CP096246.1"/>
</dbReference>
<comment type="cofactor">
    <cofactor evidence="2 17 20">
        <name>Mg(2+)</name>
        <dbReference type="ChEBI" id="CHEBI:18420"/>
    </cofactor>
</comment>
<evidence type="ECO:0000256" key="20">
    <source>
        <dbReference type="PIRSR" id="PIRSR000732-3"/>
    </source>
</evidence>
<dbReference type="InterPro" id="IPR040442">
    <property type="entry name" value="Pyrv_kinase-like_dom_sf"/>
</dbReference>
<evidence type="ECO:0000256" key="10">
    <source>
        <dbReference type="ARBA" id="ARBA00022597"/>
    </source>
</evidence>
<evidence type="ECO:0000256" key="1">
    <source>
        <dbReference type="ARBA" id="ARBA00000683"/>
    </source>
</evidence>
<dbReference type="EC" id="2.7.3.9" evidence="6 17"/>
<evidence type="ECO:0000313" key="25">
    <source>
        <dbReference type="EMBL" id="WFG96296.1"/>
    </source>
</evidence>
<proteinExistence type="inferred from homology"/>
<dbReference type="Proteomes" id="UP001214629">
    <property type="component" value="Chromosome"/>
</dbReference>
<protein>
    <recommendedName>
        <fullName evidence="7 17">Phosphoenolpyruvate-protein phosphotransferase</fullName>
        <ecNumber evidence="6 17">2.7.3.9</ecNumber>
    </recommendedName>
    <alternativeName>
        <fullName evidence="16 17">Phosphotransferase system, enzyme I</fullName>
    </alternativeName>
</protein>
<feature type="domain" description="Phosphotransferase system enzyme I N-terminal" evidence="24">
    <location>
        <begin position="6"/>
        <end position="128"/>
    </location>
</feature>
<evidence type="ECO:0000256" key="19">
    <source>
        <dbReference type="PIRSR" id="PIRSR000732-2"/>
    </source>
</evidence>
<feature type="binding site" evidence="19">
    <location>
        <begin position="457"/>
        <end position="458"/>
    </location>
    <ligand>
        <name>phosphoenolpyruvate</name>
        <dbReference type="ChEBI" id="CHEBI:58702"/>
    </ligand>
</feature>
<dbReference type="InterPro" id="IPR018274">
    <property type="entry name" value="PEP_util_AS"/>
</dbReference>
<keyword evidence="13 17" id="KW-0479">Metal-binding</keyword>
<comment type="similarity">
    <text evidence="5 17">Belongs to the PEP-utilizing enzyme family.</text>
</comment>
<feature type="coiled-coil region" evidence="21">
    <location>
        <begin position="34"/>
        <end position="61"/>
    </location>
</feature>
<keyword evidence="12 17" id="KW-0598">Phosphotransferase system</keyword>
<evidence type="ECO:0000256" key="8">
    <source>
        <dbReference type="ARBA" id="ARBA00022448"/>
    </source>
</evidence>
<feature type="active site" description="Tele-phosphohistidine intermediate" evidence="18">
    <location>
        <position position="191"/>
    </location>
</feature>
<evidence type="ECO:0000256" key="3">
    <source>
        <dbReference type="ARBA" id="ARBA00002728"/>
    </source>
</evidence>
<dbReference type="GO" id="GO:0009401">
    <property type="term" value="P:phosphoenolpyruvate-dependent sugar phosphotransferase system"/>
    <property type="evidence" value="ECO:0007669"/>
    <property type="project" value="UniProtKB-KW"/>
</dbReference>
<dbReference type="InterPro" id="IPR036618">
    <property type="entry name" value="PtsI_HPr-bd_sf"/>
</dbReference>
<reference evidence="25 26" key="1">
    <citation type="submission" date="2022-04" db="EMBL/GenBank/DDBJ databases">
        <title>Whole genome of Spiroplasma citri.</title>
        <authorList>
            <person name="Khanchezar A."/>
            <person name="Izadpanah K."/>
            <person name="Taghavi M."/>
            <person name="Ghorbani A."/>
            <person name="Beven L."/>
        </authorList>
    </citation>
    <scope>NUCLEOTIDE SEQUENCE [LARGE SCALE GENOMIC DNA]</scope>
    <source>
        <strain evidence="25 26">D4</strain>
    </source>
</reference>
<dbReference type="Gene3D" id="1.10.274.10">
    <property type="entry name" value="PtsI, HPr-binding domain"/>
    <property type="match status" value="1"/>
</dbReference>
<dbReference type="Gene3D" id="3.50.30.10">
    <property type="entry name" value="Phosphohistidine domain"/>
    <property type="match status" value="1"/>
</dbReference>
<evidence type="ECO:0000256" key="9">
    <source>
        <dbReference type="ARBA" id="ARBA00022490"/>
    </source>
</evidence>
<keyword evidence="26" id="KW-1185">Reference proteome</keyword>
<dbReference type="GO" id="GO:0005737">
    <property type="term" value="C:cytoplasm"/>
    <property type="evidence" value="ECO:0007669"/>
    <property type="project" value="UniProtKB-SubCell"/>
</dbReference>
<evidence type="ECO:0000256" key="16">
    <source>
        <dbReference type="ARBA" id="ARBA00033235"/>
    </source>
</evidence>
<evidence type="ECO:0000259" key="24">
    <source>
        <dbReference type="Pfam" id="PF05524"/>
    </source>
</evidence>
<evidence type="ECO:0000256" key="6">
    <source>
        <dbReference type="ARBA" id="ARBA00012232"/>
    </source>
</evidence>
<dbReference type="Pfam" id="PF00391">
    <property type="entry name" value="PEP-utilizers"/>
    <property type="match status" value="1"/>
</dbReference>
<dbReference type="InterPro" id="IPR006318">
    <property type="entry name" value="PTS_EI-like"/>
</dbReference>
<dbReference type="PRINTS" id="PR01736">
    <property type="entry name" value="PHPHTRNFRASE"/>
</dbReference>
<evidence type="ECO:0000256" key="17">
    <source>
        <dbReference type="PIRNR" id="PIRNR000732"/>
    </source>
</evidence>
<dbReference type="SUPFAM" id="SSF51621">
    <property type="entry name" value="Phosphoenolpyruvate/pyruvate domain"/>
    <property type="match status" value="1"/>
</dbReference>
<keyword evidence="10 17" id="KW-0762">Sugar transport</keyword>
<evidence type="ECO:0000259" key="22">
    <source>
        <dbReference type="Pfam" id="PF00391"/>
    </source>
</evidence>
<dbReference type="AlphaFoldDB" id="A0AAX3SYC9"/>
<evidence type="ECO:0000259" key="23">
    <source>
        <dbReference type="Pfam" id="PF02896"/>
    </source>
</evidence>
<dbReference type="PANTHER" id="PTHR46244">
    <property type="entry name" value="PHOSPHOENOLPYRUVATE-PROTEIN PHOSPHOTRANSFERASE"/>
    <property type="match status" value="1"/>
</dbReference>
<dbReference type="Pfam" id="PF02896">
    <property type="entry name" value="PEP-utilizers_C"/>
    <property type="match status" value="1"/>
</dbReference>
<dbReference type="InterPro" id="IPR000121">
    <property type="entry name" value="PEP_util_C"/>
</dbReference>
<dbReference type="SUPFAM" id="SSF52009">
    <property type="entry name" value="Phosphohistidine domain"/>
    <property type="match status" value="1"/>
</dbReference>
<comment type="catalytic activity">
    <reaction evidence="1 17">
        <text>L-histidyl-[protein] + phosphoenolpyruvate = N(pros)-phospho-L-histidyl-[protein] + pyruvate</text>
        <dbReference type="Rhea" id="RHEA:23880"/>
        <dbReference type="Rhea" id="RHEA-COMP:9745"/>
        <dbReference type="Rhea" id="RHEA-COMP:9746"/>
        <dbReference type="ChEBI" id="CHEBI:15361"/>
        <dbReference type="ChEBI" id="CHEBI:29979"/>
        <dbReference type="ChEBI" id="CHEBI:58702"/>
        <dbReference type="ChEBI" id="CHEBI:64837"/>
        <dbReference type="EC" id="2.7.3.9"/>
    </reaction>
</comment>
<dbReference type="NCBIfam" id="TIGR01417">
    <property type="entry name" value="PTS_I_fam"/>
    <property type="match status" value="1"/>
</dbReference>
<evidence type="ECO:0000256" key="12">
    <source>
        <dbReference type="ARBA" id="ARBA00022683"/>
    </source>
</evidence>
<evidence type="ECO:0000256" key="18">
    <source>
        <dbReference type="PIRSR" id="PIRSR000732-1"/>
    </source>
</evidence>
<organism evidence="25 26">
    <name type="scientific">Spiroplasma citri</name>
    <dbReference type="NCBI Taxonomy" id="2133"/>
    <lineage>
        <taxon>Bacteria</taxon>
        <taxon>Bacillati</taxon>
        <taxon>Mycoplasmatota</taxon>
        <taxon>Mollicutes</taxon>
        <taxon>Entomoplasmatales</taxon>
        <taxon>Spiroplasmataceae</taxon>
        <taxon>Spiroplasma</taxon>
    </lineage>
</organism>
<keyword evidence="9 17" id="KW-0963">Cytoplasm</keyword>
<dbReference type="PANTHER" id="PTHR46244:SF3">
    <property type="entry name" value="PHOSPHOENOLPYRUVATE-PROTEIN PHOSPHOTRANSFERASE"/>
    <property type="match status" value="1"/>
</dbReference>
<keyword evidence="14 17" id="KW-0418">Kinase</keyword>
<evidence type="ECO:0000256" key="21">
    <source>
        <dbReference type="SAM" id="Coils"/>
    </source>
</evidence>
<dbReference type="InterPro" id="IPR008731">
    <property type="entry name" value="PTS_EIN"/>
</dbReference>
<dbReference type="GO" id="GO:0008965">
    <property type="term" value="F:phosphoenolpyruvate-protein phosphotransferase activity"/>
    <property type="evidence" value="ECO:0007669"/>
    <property type="project" value="UniProtKB-EC"/>
</dbReference>
<feature type="domain" description="PEP-utilising enzyme C-terminal" evidence="23">
    <location>
        <begin position="257"/>
        <end position="544"/>
    </location>
</feature>
<evidence type="ECO:0000256" key="13">
    <source>
        <dbReference type="ARBA" id="ARBA00022723"/>
    </source>
</evidence>
<comment type="subcellular location">
    <subcellularLocation>
        <location evidence="4 17">Cytoplasm</location>
    </subcellularLocation>
</comment>
<feature type="binding site" evidence="19">
    <location>
        <position position="468"/>
    </location>
    <ligand>
        <name>phosphoenolpyruvate</name>
        <dbReference type="ChEBI" id="CHEBI:58702"/>
    </ligand>
</feature>
<dbReference type="GO" id="GO:0046872">
    <property type="term" value="F:metal ion binding"/>
    <property type="evidence" value="ECO:0007669"/>
    <property type="project" value="UniProtKB-KW"/>
</dbReference>
<dbReference type="EMBL" id="CP096246">
    <property type="protein sequence ID" value="WFG96296.1"/>
    <property type="molecule type" value="Genomic_DNA"/>
</dbReference>
<keyword evidence="11 17" id="KW-0808">Transferase</keyword>
<dbReference type="FunFam" id="3.20.20.60:FF:000007">
    <property type="entry name" value="Phosphoenolpyruvate-protein phosphotransferase"/>
    <property type="match status" value="1"/>
</dbReference>
<dbReference type="PROSITE" id="PS00742">
    <property type="entry name" value="PEP_ENZYMES_2"/>
    <property type="match status" value="1"/>
</dbReference>
<evidence type="ECO:0000256" key="5">
    <source>
        <dbReference type="ARBA" id="ARBA00007837"/>
    </source>
</evidence>
<feature type="binding site" evidence="19">
    <location>
        <position position="335"/>
    </location>
    <ligand>
        <name>phosphoenolpyruvate</name>
        <dbReference type="ChEBI" id="CHEBI:58702"/>
    </ligand>
</feature>
<evidence type="ECO:0000256" key="11">
    <source>
        <dbReference type="ARBA" id="ARBA00022679"/>
    </source>
</evidence>
<evidence type="ECO:0000313" key="26">
    <source>
        <dbReference type="Proteomes" id="UP001214629"/>
    </source>
</evidence>
<evidence type="ECO:0000256" key="14">
    <source>
        <dbReference type="ARBA" id="ARBA00022777"/>
    </source>
</evidence>
<dbReference type="GO" id="GO:0016301">
    <property type="term" value="F:kinase activity"/>
    <property type="evidence" value="ECO:0007669"/>
    <property type="project" value="UniProtKB-KW"/>
</dbReference>
<dbReference type="InterPro" id="IPR008279">
    <property type="entry name" value="PEP-util_enz_mobile_dom"/>
</dbReference>
<keyword evidence="15 17" id="KW-0460">Magnesium</keyword>
<gene>
    <name evidence="25" type="primary">ptsP</name>
    <name evidence="25" type="ORF">M0C40_09525</name>
</gene>
<dbReference type="PIRSF" id="PIRSF000732">
    <property type="entry name" value="PTS_enzyme_I"/>
    <property type="match status" value="1"/>
</dbReference>
<dbReference type="InterPro" id="IPR024692">
    <property type="entry name" value="PTS_EI"/>
</dbReference>
<feature type="active site" description="Proton donor" evidence="18">
    <location>
        <position position="505"/>
    </location>
</feature>
<sequence length="578" mass="64296">MSKKLHGIGASNGIAIAKVFKLEEPKYEISNNTVSDSAKEIKILEAAMQNANTDIEKLQKIALEKLGAEKAAIFEAHKEILRDPAMIDEAKNIIIKSNNNNAAYAIHTVAQKFITMFASMDDPYFKERAADVKDVTDRLIKYILNVPVLDLATIHEEVIIVAEDLTPSQTAQLNPKFVKGFSCDMGGRTSHAAIMARSLEIPAVLGLKDITKQANHHELVMINGTTGEVILNPMSTEVKTWTAEKEKFLQLQQELLAFKYKPTVSKDGYQKFVLEGNIGAPKDVQGVLDNGGQGIGLFRSEFLYMDNDHFPTEDEQYEAYKGVLEGMKGRPVIIRTLDIGGDKKLSYFKFPEEMNPFLGYRAIRLCLDKTDVFRTQLRALLRASVHGKIGIMFPMIATIDEFNSAKKITLEEKATLIKEGHKVADNIEIGMMMEIPAAAMLADQFAKHADFFSIGTNDLIQYTMAADRMSQFVAYLYQPYNPSVLRLIKTIINGAHKEGKWVGMCGEMAGEEQAIPLLMGMKLDYFSMSATSILNARRIISKLEVSAMEQLVTEALECQTADEVLALVEKSTKNSLKA</sequence>
<dbReference type="Pfam" id="PF05524">
    <property type="entry name" value="PEP-utilisers_N"/>
    <property type="match status" value="1"/>
</dbReference>
<keyword evidence="8 17" id="KW-0813">Transport</keyword>
<keyword evidence="21" id="KW-0175">Coiled coil</keyword>
<dbReference type="Gene3D" id="3.20.20.60">
    <property type="entry name" value="Phosphoenolpyruvate-binding domains"/>
    <property type="match status" value="1"/>
</dbReference>
<feature type="binding site" evidence="20">
    <location>
        <position position="458"/>
    </location>
    <ligand>
        <name>Mg(2+)</name>
        <dbReference type="ChEBI" id="CHEBI:18420"/>
    </ligand>
</feature>
<feature type="domain" description="PEP-utilising enzyme mobile" evidence="22">
    <location>
        <begin position="155"/>
        <end position="227"/>
    </location>
</feature>
<evidence type="ECO:0000256" key="15">
    <source>
        <dbReference type="ARBA" id="ARBA00022842"/>
    </source>
</evidence>
<dbReference type="PROSITE" id="PS00370">
    <property type="entry name" value="PEP_ENZYMES_PHOS_SITE"/>
    <property type="match status" value="1"/>
</dbReference>
<name>A0AAX3SYC9_SPICI</name>
<evidence type="ECO:0000256" key="7">
    <source>
        <dbReference type="ARBA" id="ARBA00016544"/>
    </source>
</evidence>
<dbReference type="SUPFAM" id="SSF47831">
    <property type="entry name" value="Enzyme I of the PEP:sugar phosphotransferase system HPr-binding (sub)domain"/>
    <property type="match status" value="1"/>
</dbReference>
<accession>A0AAX3SYC9</accession>
<dbReference type="InterPro" id="IPR050499">
    <property type="entry name" value="PEP-utilizing_PTS_enzyme"/>
</dbReference>
<dbReference type="InterPro" id="IPR023151">
    <property type="entry name" value="PEP_util_CS"/>
</dbReference>
<dbReference type="InterPro" id="IPR036637">
    <property type="entry name" value="Phosphohistidine_dom_sf"/>
</dbReference>
<evidence type="ECO:0000256" key="4">
    <source>
        <dbReference type="ARBA" id="ARBA00004496"/>
    </source>
</evidence>
<feature type="binding site" evidence="20">
    <location>
        <position position="434"/>
    </location>
    <ligand>
        <name>Mg(2+)</name>
        <dbReference type="ChEBI" id="CHEBI:18420"/>
    </ligand>
</feature>
<comment type="function">
    <text evidence="3 17">General (non sugar-specific) component of the phosphoenolpyruvate-dependent sugar phosphotransferase system (sugar PTS). This major carbohydrate active-transport system catalyzes the phosphorylation of incoming sugar substrates concomitantly with their translocation across the cell membrane. Enzyme I transfers the phosphoryl group from phosphoenolpyruvate (PEP) to the phosphoryl carrier protein (HPr).</text>
</comment>
<feature type="binding site" evidence="19">
    <location>
        <position position="299"/>
    </location>
    <ligand>
        <name>phosphoenolpyruvate</name>
        <dbReference type="ChEBI" id="CHEBI:58702"/>
    </ligand>
</feature>